<dbReference type="InterPro" id="IPR037923">
    <property type="entry name" value="HTH-like"/>
</dbReference>
<dbReference type="AlphaFoldDB" id="A0A1H1WQK3"/>
<dbReference type="InterPro" id="IPR003313">
    <property type="entry name" value="AraC-bd"/>
</dbReference>
<dbReference type="PANTHER" id="PTHR43280">
    <property type="entry name" value="ARAC-FAMILY TRANSCRIPTIONAL REGULATOR"/>
    <property type="match status" value="1"/>
</dbReference>
<dbReference type="PROSITE" id="PS01124">
    <property type="entry name" value="HTH_ARAC_FAMILY_2"/>
    <property type="match status" value="1"/>
</dbReference>
<organism evidence="5 6">
    <name type="scientific">Winogradskyella sediminis</name>
    <dbReference type="NCBI Taxonomy" id="1382466"/>
    <lineage>
        <taxon>Bacteria</taxon>
        <taxon>Pseudomonadati</taxon>
        <taxon>Bacteroidota</taxon>
        <taxon>Flavobacteriia</taxon>
        <taxon>Flavobacteriales</taxon>
        <taxon>Flavobacteriaceae</taxon>
        <taxon>Winogradskyella</taxon>
    </lineage>
</organism>
<keyword evidence="6" id="KW-1185">Reference proteome</keyword>
<dbReference type="Gene3D" id="1.10.10.60">
    <property type="entry name" value="Homeodomain-like"/>
    <property type="match status" value="1"/>
</dbReference>
<keyword evidence="2 5" id="KW-0238">DNA-binding</keyword>
<dbReference type="Pfam" id="PF12833">
    <property type="entry name" value="HTH_18"/>
    <property type="match status" value="1"/>
</dbReference>
<dbReference type="GO" id="GO:0043565">
    <property type="term" value="F:sequence-specific DNA binding"/>
    <property type="evidence" value="ECO:0007669"/>
    <property type="project" value="InterPro"/>
</dbReference>
<evidence type="ECO:0000313" key="6">
    <source>
        <dbReference type="Proteomes" id="UP000198963"/>
    </source>
</evidence>
<dbReference type="PANTHER" id="PTHR43280:SF32">
    <property type="entry name" value="TRANSCRIPTIONAL REGULATORY PROTEIN"/>
    <property type="match status" value="1"/>
</dbReference>
<keyword evidence="1" id="KW-0805">Transcription regulation</keyword>
<dbReference type="EMBL" id="LT629774">
    <property type="protein sequence ID" value="SDS99354.1"/>
    <property type="molecule type" value="Genomic_DNA"/>
</dbReference>
<feature type="domain" description="HTH araC/xylS-type" evidence="4">
    <location>
        <begin position="230"/>
        <end position="328"/>
    </location>
</feature>
<protein>
    <submittedName>
        <fullName evidence="5">AraC-type DNA-binding protein</fullName>
    </submittedName>
</protein>
<reference evidence="5 6" key="1">
    <citation type="submission" date="2016-10" db="EMBL/GenBank/DDBJ databases">
        <authorList>
            <person name="Varghese N."/>
            <person name="Submissions S."/>
        </authorList>
    </citation>
    <scope>NUCLEOTIDE SEQUENCE [LARGE SCALE GENOMIC DNA]</scope>
    <source>
        <strain evidence="5 6">RHA_55</strain>
    </source>
</reference>
<evidence type="ECO:0000256" key="3">
    <source>
        <dbReference type="ARBA" id="ARBA00023163"/>
    </source>
</evidence>
<dbReference type="SMART" id="SM00342">
    <property type="entry name" value="HTH_ARAC"/>
    <property type="match status" value="1"/>
</dbReference>
<sequence>MIKKQHPIDAVFCFENTPNTSLSYNLFLFNCYFYFKLSRHLQMNDYPNIAFKSSEGSTDIECIPLTELFSRIKKDPNHNPHQPHRISFFALLIVTEGTGVHQIDLKTYKIKKGAVLKIAKGQVHAFQDYPKYDGYLVLFTEDFVLKYFSKSSIDFISHLYNYHISDPLVENSSLTDFFLAQLTSEIESKYSYAQKEIIAKILELFLLKLEREAHKVPLETFNKKHQSLFINFKNLVENNYTKTRNVKDYAKLLNISTKHLNTIVRASTLNTAKHFIDHYVVLEIKRVIFSSTLSLKEVAFKNGFDEVTNFTKFFKKHTGVSPKHFKSSL</sequence>
<name>A0A1H1WQK3_9FLAO</name>
<evidence type="ECO:0000259" key="4">
    <source>
        <dbReference type="PROSITE" id="PS01124"/>
    </source>
</evidence>
<dbReference type="STRING" id="1249933.SAMN04489797_2958"/>
<evidence type="ECO:0000256" key="2">
    <source>
        <dbReference type="ARBA" id="ARBA00023125"/>
    </source>
</evidence>
<dbReference type="SUPFAM" id="SSF51215">
    <property type="entry name" value="Regulatory protein AraC"/>
    <property type="match status" value="1"/>
</dbReference>
<dbReference type="InterPro" id="IPR009057">
    <property type="entry name" value="Homeodomain-like_sf"/>
</dbReference>
<dbReference type="Pfam" id="PF02311">
    <property type="entry name" value="AraC_binding"/>
    <property type="match status" value="1"/>
</dbReference>
<evidence type="ECO:0000256" key="1">
    <source>
        <dbReference type="ARBA" id="ARBA00023015"/>
    </source>
</evidence>
<proteinExistence type="predicted"/>
<accession>A0A1H1WQK3</accession>
<evidence type="ECO:0000313" key="5">
    <source>
        <dbReference type="EMBL" id="SDS99354.1"/>
    </source>
</evidence>
<dbReference type="Proteomes" id="UP000198963">
    <property type="component" value="Chromosome I"/>
</dbReference>
<dbReference type="InterPro" id="IPR018060">
    <property type="entry name" value="HTH_AraC"/>
</dbReference>
<dbReference type="RefSeq" id="WP_244266682.1">
    <property type="nucleotide sequence ID" value="NZ_JBLXAG010000009.1"/>
</dbReference>
<dbReference type="GO" id="GO:0003700">
    <property type="term" value="F:DNA-binding transcription factor activity"/>
    <property type="evidence" value="ECO:0007669"/>
    <property type="project" value="InterPro"/>
</dbReference>
<dbReference type="SUPFAM" id="SSF46689">
    <property type="entry name" value="Homeodomain-like"/>
    <property type="match status" value="1"/>
</dbReference>
<gene>
    <name evidence="5" type="ORF">SAMN04489797_2958</name>
</gene>
<keyword evidence="3" id="KW-0804">Transcription</keyword>